<name>A0A7M2WUQ2_9BACT</name>
<feature type="transmembrane region" description="Helical" evidence="1">
    <location>
        <begin position="189"/>
        <end position="205"/>
    </location>
</feature>
<dbReference type="KEGG" id="hbs:IPV69_23355"/>
<keyword evidence="1" id="KW-0472">Membrane</keyword>
<dbReference type="AlphaFoldDB" id="A0A7M2WUQ2"/>
<feature type="transmembrane region" description="Helical" evidence="1">
    <location>
        <begin position="432"/>
        <end position="451"/>
    </location>
</feature>
<evidence type="ECO:0000313" key="3">
    <source>
        <dbReference type="Proteomes" id="UP000593765"/>
    </source>
</evidence>
<dbReference type="Proteomes" id="UP000593765">
    <property type="component" value="Chromosome"/>
</dbReference>
<keyword evidence="1" id="KW-1133">Transmembrane helix</keyword>
<feature type="transmembrane region" description="Helical" evidence="1">
    <location>
        <begin position="362"/>
        <end position="386"/>
    </location>
</feature>
<protein>
    <recommendedName>
        <fullName evidence="4">Membrane protein 6-pyruvoyl-tetrahydropterin synthase-related domain-containing protein</fullName>
    </recommendedName>
</protein>
<reference evidence="2 3" key="1">
    <citation type="submission" date="2020-10" db="EMBL/GenBank/DDBJ databases">
        <title>Wide distribution of Phycisphaera-like planctomycetes from WD2101 soil group in peatlands and genome analysis of the first cultivated representative.</title>
        <authorList>
            <person name="Dedysh S.N."/>
            <person name="Beletsky A.V."/>
            <person name="Ivanova A."/>
            <person name="Kulichevskaya I.S."/>
            <person name="Suzina N.E."/>
            <person name="Philippov D.A."/>
            <person name="Rakitin A.L."/>
            <person name="Mardanov A.V."/>
            <person name="Ravin N.V."/>
        </authorList>
    </citation>
    <scope>NUCLEOTIDE SEQUENCE [LARGE SCALE GENOMIC DNA]</scope>
    <source>
        <strain evidence="2 3">M1803</strain>
    </source>
</reference>
<keyword evidence="1" id="KW-0812">Transmembrane</keyword>
<feature type="transmembrane region" description="Helical" evidence="1">
    <location>
        <begin position="258"/>
        <end position="276"/>
    </location>
</feature>
<sequence>MEPPGTTCTAGPRIRQPLLVVLLSLAVALIPVLPMIPMLQPAQWPNHPDVDSVAWSIAQCGRYFSVHEQFPVAIDSERFAGNAQPVFYAPILFPGLGLISNVAGAAGSLRMAVLAVWALQFCLVYRIGRCVSGRPVWSIGVATLVSWTIYPLNNLYHRGGLAEFIATGLLTCALCAGCLALLERRRAMKVALFLLCAWCGALAAGSHSITAVLGGLAAGCLALAALPVGLKRLRQDARPKDASPGQVRLRPPRQRRRALLGLIGVVGLTAAPWLHATALYGGRVSVAGMTGVLVHEPLHDSIWVRLMPLPLNASPDLWPHNNPQLNSPLLVLLGWTLFRLARTCRTATGVNRRRMVIKWFQWGTLLRVSLALLAISLVLSTSATLIHALPKAFSFIQYAYRLISYSNLAMLSALLAATAILGNSPVSGRSQLMTLAVWTIAIGLSATGLAMKTRYAFQTLVPAELSAQWEQDADFIARAPARYHAHKAYAVSDDSRLLANEPPATLKGVRAVALPVGTGSQFGVAQPIDVQQDAGGWVQTSVLAFPWNQMFVDDQPVSPERVREVNQQLAVYVPDGTHRVGYRPQPDAAWLRLRAMGMGVFVGLSVVAVLSWFVVLCRLPRIGRRV</sequence>
<feature type="transmembrane region" description="Helical" evidence="1">
    <location>
        <begin position="164"/>
        <end position="182"/>
    </location>
</feature>
<feature type="transmembrane region" description="Helical" evidence="1">
    <location>
        <begin position="18"/>
        <end position="39"/>
    </location>
</feature>
<evidence type="ECO:0008006" key="4">
    <source>
        <dbReference type="Google" id="ProtNLM"/>
    </source>
</evidence>
<evidence type="ECO:0000313" key="2">
    <source>
        <dbReference type="EMBL" id="QOV89123.1"/>
    </source>
</evidence>
<proteinExistence type="predicted"/>
<accession>A0A7M2WUQ2</accession>
<feature type="transmembrane region" description="Helical" evidence="1">
    <location>
        <begin position="136"/>
        <end position="152"/>
    </location>
</feature>
<keyword evidence="3" id="KW-1185">Reference proteome</keyword>
<feature type="transmembrane region" description="Helical" evidence="1">
    <location>
        <begin position="211"/>
        <end position="230"/>
    </location>
</feature>
<feature type="transmembrane region" description="Helical" evidence="1">
    <location>
        <begin position="325"/>
        <end position="341"/>
    </location>
</feature>
<dbReference type="RefSeq" id="WP_206292143.1">
    <property type="nucleotide sequence ID" value="NZ_CP063458.1"/>
</dbReference>
<feature type="transmembrane region" description="Helical" evidence="1">
    <location>
        <begin position="595"/>
        <end position="617"/>
    </location>
</feature>
<organism evidence="2 3">
    <name type="scientific">Humisphaera borealis</name>
    <dbReference type="NCBI Taxonomy" id="2807512"/>
    <lineage>
        <taxon>Bacteria</taxon>
        <taxon>Pseudomonadati</taxon>
        <taxon>Planctomycetota</taxon>
        <taxon>Phycisphaerae</taxon>
        <taxon>Tepidisphaerales</taxon>
        <taxon>Tepidisphaeraceae</taxon>
        <taxon>Humisphaera</taxon>
    </lineage>
</organism>
<evidence type="ECO:0000256" key="1">
    <source>
        <dbReference type="SAM" id="Phobius"/>
    </source>
</evidence>
<dbReference type="EMBL" id="CP063458">
    <property type="protein sequence ID" value="QOV89123.1"/>
    <property type="molecule type" value="Genomic_DNA"/>
</dbReference>
<gene>
    <name evidence="2" type="ORF">IPV69_23355</name>
</gene>
<feature type="transmembrane region" description="Helical" evidence="1">
    <location>
        <begin position="398"/>
        <end position="420"/>
    </location>
</feature>